<proteinExistence type="predicted"/>
<evidence type="ECO:0000256" key="1">
    <source>
        <dbReference type="SAM" id="MobiDB-lite"/>
    </source>
</evidence>
<organism evidence="2 3">
    <name type="scientific">Cylindrotheca closterium</name>
    <dbReference type="NCBI Taxonomy" id="2856"/>
    <lineage>
        <taxon>Eukaryota</taxon>
        <taxon>Sar</taxon>
        <taxon>Stramenopiles</taxon>
        <taxon>Ochrophyta</taxon>
        <taxon>Bacillariophyta</taxon>
        <taxon>Bacillariophyceae</taxon>
        <taxon>Bacillariophycidae</taxon>
        <taxon>Bacillariales</taxon>
        <taxon>Bacillariaceae</taxon>
        <taxon>Cylindrotheca</taxon>
    </lineage>
</organism>
<gene>
    <name evidence="2" type="ORF">CYCCA115_LOCUS1426</name>
</gene>
<evidence type="ECO:0000313" key="2">
    <source>
        <dbReference type="EMBL" id="CAJ1928245.1"/>
    </source>
</evidence>
<dbReference type="EMBL" id="CAKOGP040000036">
    <property type="protein sequence ID" value="CAJ1928245.1"/>
    <property type="molecule type" value="Genomic_DNA"/>
</dbReference>
<comment type="caution">
    <text evidence="2">The sequence shown here is derived from an EMBL/GenBank/DDBJ whole genome shotgun (WGS) entry which is preliminary data.</text>
</comment>
<protein>
    <submittedName>
        <fullName evidence="2">Uncharacterized protein</fullName>
    </submittedName>
</protein>
<feature type="compositionally biased region" description="Acidic residues" evidence="1">
    <location>
        <begin position="55"/>
        <end position="64"/>
    </location>
</feature>
<feature type="region of interest" description="Disordered" evidence="1">
    <location>
        <begin position="41"/>
        <end position="64"/>
    </location>
</feature>
<keyword evidence="3" id="KW-1185">Reference proteome</keyword>
<dbReference type="AlphaFoldDB" id="A0AAD2CED0"/>
<evidence type="ECO:0000313" key="3">
    <source>
        <dbReference type="Proteomes" id="UP001295423"/>
    </source>
</evidence>
<dbReference type="Proteomes" id="UP001295423">
    <property type="component" value="Unassembled WGS sequence"/>
</dbReference>
<sequence length="314" mass="36277">MTESLFPWKVAKNRVKVDGFLTGLTNVKGFDAKSIAEKKANSFQTVHQAGHHDDNENDDEEEEDPNCLMNHLMMIHLASSIGMGSEEMYEEAKSIMEKMMAMKPPEKVIHYEVFIRITQVSTGQVISQGFCNNVQRRLWRRGLKEKEEHFPFLLKQGLEITFDFDSLAETEEMKEFLQRYTENVLGPCTCFCEEFRDFKIPFCFTAIVIDKRDQGTQCLFQQDKSRELRLRRVCQTPGSEEGRFKHEFVVYSTWGGDTVQLGPSSCTDRYRLSYSLSLHASSPAFGINVIPVFDINVELDDRMNRPCTNEKMNE</sequence>
<accession>A0AAD2CED0</accession>
<name>A0AAD2CED0_9STRA</name>
<reference evidence="2" key="1">
    <citation type="submission" date="2023-08" db="EMBL/GenBank/DDBJ databases">
        <authorList>
            <person name="Audoor S."/>
            <person name="Bilcke G."/>
        </authorList>
    </citation>
    <scope>NUCLEOTIDE SEQUENCE</scope>
</reference>